<dbReference type="AlphaFoldDB" id="A0A7I4F697"/>
<dbReference type="GO" id="GO:0008270">
    <property type="term" value="F:zinc ion binding"/>
    <property type="evidence" value="ECO:0007669"/>
    <property type="project" value="UniProtKB-KW"/>
</dbReference>
<reference evidence="4 5" key="2">
    <citation type="journal article" date="2018" name="Plant J.">
        <title>The Physcomitrella patens chromosome-scale assembly reveals moss genome structure and evolution.</title>
        <authorList>
            <person name="Lang D."/>
            <person name="Ullrich K.K."/>
            <person name="Murat F."/>
            <person name="Fuchs J."/>
            <person name="Jenkins J."/>
            <person name="Haas F.B."/>
            <person name="Piednoel M."/>
            <person name="Gundlach H."/>
            <person name="Van Bel M."/>
            <person name="Meyberg R."/>
            <person name="Vives C."/>
            <person name="Morata J."/>
            <person name="Symeonidi A."/>
            <person name="Hiss M."/>
            <person name="Muchero W."/>
            <person name="Kamisugi Y."/>
            <person name="Saleh O."/>
            <person name="Blanc G."/>
            <person name="Decker E.L."/>
            <person name="van Gessel N."/>
            <person name="Grimwood J."/>
            <person name="Hayes R.D."/>
            <person name="Graham S.W."/>
            <person name="Gunter L.E."/>
            <person name="McDaniel S.F."/>
            <person name="Hoernstein S.N.W."/>
            <person name="Larsson A."/>
            <person name="Li F.W."/>
            <person name="Perroud P.F."/>
            <person name="Phillips J."/>
            <person name="Ranjan P."/>
            <person name="Rokshar D.S."/>
            <person name="Rothfels C.J."/>
            <person name="Schneider L."/>
            <person name="Shu S."/>
            <person name="Stevenson D.W."/>
            <person name="Thummler F."/>
            <person name="Tillich M."/>
            <person name="Villarreal Aguilar J.C."/>
            <person name="Widiez T."/>
            <person name="Wong G.K."/>
            <person name="Wymore A."/>
            <person name="Zhang Y."/>
            <person name="Zimmer A.D."/>
            <person name="Quatrano R.S."/>
            <person name="Mayer K.F.X."/>
            <person name="Goodstein D."/>
            <person name="Casacuberta J.M."/>
            <person name="Vandepoele K."/>
            <person name="Reski R."/>
            <person name="Cuming A.C."/>
            <person name="Tuskan G.A."/>
            <person name="Maumus F."/>
            <person name="Salse J."/>
            <person name="Schmutz J."/>
            <person name="Rensing S.A."/>
        </authorList>
    </citation>
    <scope>NUCLEOTIDE SEQUENCE [LARGE SCALE GENOMIC DNA]</scope>
    <source>
        <strain evidence="4 5">cv. Gransden 2004</strain>
    </source>
</reference>
<keyword evidence="1" id="KW-0862">Zinc</keyword>
<feature type="domain" description="CCHC-type" evidence="3">
    <location>
        <begin position="3"/>
        <end position="17"/>
    </location>
</feature>
<dbReference type="EnsemblPlants" id="Pp3c16_13690V3.2">
    <property type="protein sequence ID" value="Pp3c16_13690V3.2"/>
    <property type="gene ID" value="Pp3c16_13690"/>
</dbReference>
<evidence type="ECO:0000259" key="3">
    <source>
        <dbReference type="PROSITE" id="PS50158"/>
    </source>
</evidence>
<reference evidence="4 5" key="1">
    <citation type="journal article" date="2008" name="Science">
        <title>The Physcomitrella genome reveals evolutionary insights into the conquest of land by plants.</title>
        <authorList>
            <person name="Rensing S."/>
            <person name="Lang D."/>
            <person name="Zimmer A."/>
            <person name="Terry A."/>
            <person name="Salamov A."/>
            <person name="Shapiro H."/>
            <person name="Nishiyama T."/>
            <person name="Perroud P.-F."/>
            <person name="Lindquist E."/>
            <person name="Kamisugi Y."/>
            <person name="Tanahashi T."/>
            <person name="Sakakibara K."/>
            <person name="Fujita T."/>
            <person name="Oishi K."/>
            <person name="Shin-I T."/>
            <person name="Kuroki Y."/>
            <person name="Toyoda A."/>
            <person name="Suzuki Y."/>
            <person name="Hashimoto A."/>
            <person name="Yamaguchi K."/>
            <person name="Sugano A."/>
            <person name="Kohara Y."/>
            <person name="Fujiyama A."/>
            <person name="Anterola A."/>
            <person name="Aoki S."/>
            <person name="Ashton N."/>
            <person name="Barbazuk W.B."/>
            <person name="Barker E."/>
            <person name="Bennetzen J."/>
            <person name="Bezanilla M."/>
            <person name="Blankenship R."/>
            <person name="Cho S.H."/>
            <person name="Dutcher S."/>
            <person name="Estelle M."/>
            <person name="Fawcett J.A."/>
            <person name="Gundlach H."/>
            <person name="Hanada K."/>
            <person name="Heyl A."/>
            <person name="Hicks K.A."/>
            <person name="Hugh J."/>
            <person name="Lohr M."/>
            <person name="Mayer K."/>
            <person name="Melkozernov A."/>
            <person name="Murata T."/>
            <person name="Nelson D."/>
            <person name="Pils B."/>
            <person name="Prigge M."/>
            <person name="Reiss B."/>
            <person name="Renner T."/>
            <person name="Rombauts S."/>
            <person name="Rushton P."/>
            <person name="Sanderfoot A."/>
            <person name="Schween G."/>
            <person name="Shiu S.-H."/>
            <person name="Stueber K."/>
            <person name="Theodoulou F.L."/>
            <person name="Tu H."/>
            <person name="Van de Peer Y."/>
            <person name="Verrier P.J."/>
            <person name="Waters E."/>
            <person name="Wood A."/>
            <person name="Yang L."/>
            <person name="Cove D."/>
            <person name="Cuming A."/>
            <person name="Hasebe M."/>
            <person name="Lucas S."/>
            <person name="Mishler D.B."/>
            <person name="Reski R."/>
            <person name="Grigoriev I."/>
            <person name="Quatrano R.S."/>
            <person name="Boore J.L."/>
        </authorList>
    </citation>
    <scope>NUCLEOTIDE SEQUENCE [LARGE SCALE GENOMIC DNA]</scope>
    <source>
        <strain evidence="4 5">cv. Gransden 2004</strain>
    </source>
</reference>
<dbReference type="InterPro" id="IPR001878">
    <property type="entry name" value="Znf_CCHC"/>
</dbReference>
<keyword evidence="1" id="KW-0863">Zinc-finger</keyword>
<dbReference type="Proteomes" id="UP000006727">
    <property type="component" value="Chromosome 16"/>
</dbReference>
<accession>A0A7I4F697</accession>
<dbReference type="InterPro" id="IPR036875">
    <property type="entry name" value="Znf_CCHC_sf"/>
</dbReference>
<name>A0A7I4F697_PHYPA</name>
<proteinExistence type="predicted"/>
<dbReference type="PROSITE" id="PS50158">
    <property type="entry name" value="ZF_CCHC"/>
    <property type="match status" value="1"/>
</dbReference>
<dbReference type="GO" id="GO:0003676">
    <property type="term" value="F:nucleic acid binding"/>
    <property type="evidence" value="ECO:0007669"/>
    <property type="project" value="InterPro"/>
</dbReference>
<evidence type="ECO:0000313" key="4">
    <source>
        <dbReference type="EnsemblPlants" id="Pp3c16_13690V3.2"/>
    </source>
</evidence>
<evidence type="ECO:0000256" key="1">
    <source>
        <dbReference type="PROSITE-ProRule" id="PRU00047"/>
    </source>
</evidence>
<keyword evidence="1" id="KW-0479">Metal-binding</keyword>
<reference evidence="4" key="3">
    <citation type="submission" date="2020-12" db="UniProtKB">
        <authorList>
            <consortium name="EnsemblPlants"/>
        </authorList>
    </citation>
    <scope>IDENTIFICATION</scope>
</reference>
<dbReference type="EMBL" id="ABEU02000016">
    <property type="status" value="NOT_ANNOTATED_CDS"/>
    <property type="molecule type" value="Genomic_DNA"/>
</dbReference>
<keyword evidence="5" id="KW-1185">Reference proteome</keyword>
<evidence type="ECO:0000313" key="5">
    <source>
        <dbReference type="Proteomes" id="UP000006727"/>
    </source>
</evidence>
<evidence type="ECO:0000256" key="2">
    <source>
        <dbReference type="SAM" id="MobiDB-lite"/>
    </source>
</evidence>
<protein>
    <recommendedName>
        <fullName evidence="3">CCHC-type domain-containing protein</fullName>
    </recommendedName>
</protein>
<organism evidence="4 5">
    <name type="scientific">Physcomitrium patens</name>
    <name type="common">Spreading-leaved earth moss</name>
    <name type="synonym">Physcomitrella patens</name>
    <dbReference type="NCBI Taxonomy" id="3218"/>
    <lineage>
        <taxon>Eukaryota</taxon>
        <taxon>Viridiplantae</taxon>
        <taxon>Streptophyta</taxon>
        <taxon>Embryophyta</taxon>
        <taxon>Bryophyta</taxon>
        <taxon>Bryophytina</taxon>
        <taxon>Bryopsida</taxon>
        <taxon>Funariidae</taxon>
        <taxon>Funariales</taxon>
        <taxon>Funariaceae</taxon>
        <taxon>Physcomitrium</taxon>
    </lineage>
</organism>
<dbReference type="Gene3D" id="4.10.60.10">
    <property type="entry name" value="Zinc finger, CCHC-type"/>
    <property type="match status" value="1"/>
</dbReference>
<dbReference type="SUPFAM" id="SSF57756">
    <property type="entry name" value="Retrovirus zinc finger-like domains"/>
    <property type="match status" value="1"/>
</dbReference>
<feature type="region of interest" description="Disordered" evidence="2">
    <location>
        <begin position="27"/>
        <end position="46"/>
    </location>
</feature>
<sequence>MICHHCGKPGHTSRFCRAPALLPYQPSSSHGNSITGGAFSTGPPQNNVSQKLGVKLTEEFSEWHWLLPYALRPQL</sequence>
<dbReference type="Gramene" id="Pp3c16_13690V3.2">
    <property type="protein sequence ID" value="Pp3c16_13690V3.2"/>
    <property type="gene ID" value="Pp3c16_13690"/>
</dbReference>